<dbReference type="SUPFAM" id="SSF46689">
    <property type="entry name" value="Homeodomain-like"/>
    <property type="match status" value="1"/>
</dbReference>
<dbReference type="EMBL" id="VFMN01000001">
    <property type="protein sequence ID" value="TQJ10186.1"/>
    <property type="molecule type" value="Genomic_DNA"/>
</dbReference>
<dbReference type="Proteomes" id="UP000317893">
    <property type="component" value="Unassembled WGS sequence"/>
</dbReference>
<dbReference type="SUPFAM" id="SSF48498">
    <property type="entry name" value="Tetracyclin repressor-like, C-terminal domain"/>
    <property type="match status" value="1"/>
</dbReference>
<feature type="DNA-binding region" description="H-T-H motif" evidence="5">
    <location>
        <begin position="43"/>
        <end position="62"/>
    </location>
</feature>
<dbReference type="PANTHER" id="PTHR30055">
    <property type="entry name" value="HTH-TYPE TRANSCRIPTIONAL REGULATOR RUTR"/>
    <property type="match status" value="1"/>
</dbReference>
<accession>A0A542E4I5</accession>
<evidence type="ECO:0000256" key="6">
    <source>
        <dbReference type="SAM" id="MobiDB-lite"/>
    </source>
</evidence>
<dbReference type="InterPro" id="IPR001647">
    <property type="entry name" value="HTH_TetR"/>
</dbReference>
<evidence type="ECO:0000259" key="7">
    <source>
        <dbReference type="PROSITE" id="PS50977"/>
    </source>
</evidence>
<dbReference type="Pfam" id="PF00440">
    <property type="entry name" value="TetR_N"/>
    <property type="match status" value="1"/>
</dbReference>
<keyword evidence="4" id="KW-0804">Transcription</keyword>
<organism evidence="8 9">
    <name type="scientific">Lapillicoccus jejuensis</name>
    <dbReference type="NCBI Taxonomy" id="402171"/>
    <lineage>
        <taxon>Bacteria</taxon>
        <taxon>Bacillati</taxon>
        <taxon>Actinomycetota</taxon>
        <taxon>Actinomycetes</taxon>
        <taxon>Micrococcales</taxon>
        <taxon>Intrasporangiaceae</taxon>
        <taxon>Lapillicoccus</taxon>
    </lineage>
</organism>
<keyword evidence="9" id="KW-1185">Reference proteome</keyword>
<dbReference type="AlphaFoldDB" id="A0A542E4I5"/>
<dbReference type="InterPro" id="IPR039538">
    <property type="entry name" value="BetI_C"/>
</dbReference>
<proteinExistence type="predicted"/>
<evidence type="ECO:0000256" key="3">
    <source>
        <dbReference type="ARBA" id="ARBA00023125"/>
    </source>
</evidence>
<protein>
    <submittedName>
        <fullName evidence="8">TetR family transcriptional regulator</fullName>
    </submittedName>
</protein>
<dbReference type="Gene3D" id="1.10.357.10">
    <property type="entry name" value="Tetracycline Repressor, domain 2"/>
    <property type="match status" value="1"/>
</dbReference>
<dbReference type="GO" id="GO:0000976">
    <property type="term" value="F:transcription cis-regulatory region binding"/>
    <property type="evidence" value="ECO:0007669"/>
    <property type="project" value="TreeGrafter"/>
</dbReference>
<gene>
    <name evidence="8" type="ORF">FB458_3305</name>
</gene>
<reference evidence="8 9" key="1">
    <citation type="submission" date="2019-06" db="EMBL/GenBank/DDBJ databases">
        <title>Sequencing the genomes of 1000 actinobacteria strains.</title>
        <authorList>
            <person name="Klenk H.-P."/>
        </authorList>
    </citation>
    <scope>NUCLEOTIDE SEQUENCE [LARGE SCALE GENOMIC DNA]</scope>
    <source>
        <strain evidence="8 9">DSM 18607</strain>
    </source>
</reference>
<dbReference type="PANTHER" id="PTHR30055:SF234">
    <property type="entry name" value="HTH-TYPE TRANSCRIPTIONAL REGULATOR BETI"/>
    <property type="match status" value="1"/>
</dbReference>
<evidence type="ECO:0000256" key="2">
    <source>
        <dbReference type="ARBA" id="ARBA00023015"/>
    </source>
</evidence>
<sequence>MTADGRTGRGPGRPRGSRSGATREAVVRAAFAAFAEGGFRGTSVAQVGERVGLSAAGVLHHVGSKEALLAEVLRLRGREDAAVAAADEAVGFAVLDRLEHVVALNTTRPGLIRLYVTLSAEAVDPEHPAHDWLLEHLEAVREAVSGALRRGVAAGTVRPGTPVDTVAQLVVAVLDGLQVQWVADPGSIDMVRAARTAFAALRAPYELS</sequence>
<dbReference type="InterPro" id="IPR009057">
    <property type="entry name" value="Homeodomain-like_sf"/>
</dbReference>
<dbReference type="InterPro" id="IPR036271">
    <property type="entry name" value="Tet_transcr_reg_TetR-rel_C_sf"/>
</dbReference>
<evidence type="ECO:0000256" key="1">
    <source>
        <dbReference type="ARBA" id="ARBA00022491"/>
    </source>
</evidence>
<name>A0A542E4I5_9MICO</name>
<keyword evidence="2" id="KW-0805">Transcription regulation</keyword>
<dbReference type="InterPro" id="IPR050109">
    <property type="entry name" value="HTH-type_TetR-like_transc_reg"/>
</dbReference>
<comment type="caution">
    <text evidence="8">The sequence shown here is derived from an EMBL/GenBank/DDBJ whole genome shotgun (WGS) entry which is preliminary data.</text>
</comment>
<keyword evidence="3 5" id="KW-0238">DNA-binding</keyword>
<dbReference type="GO" id="GO:0003700">
    <property type="term" value="F:DNA-binding transcription factor activity"/>
    <property type="evidence" value="ECO:0007669"/>
    <property type="project" value="TreeGrafter"/>
</dbReference>
<dbReference type="RefSeq" id="WP_141849448.1">
    <property type="nucleotide sequence ID" value="NZ_BAAAPR010000022.1"/>
</dbReference>
<feature type="domain" description="HTH tetR-type" evidence="7">
    <location>
        <begin position="20"/>
        <end position="80"/>
    </location>
</feature>
<evidence type="ECO:0000256" key="5">
    <source>
        <dbReference type="PROSITE-ProRule" id="PRU00335"/>
    </source>
</evidence>
<evidence type="ECO:0000256" key="4">
    <source>
        <dbReference type="ARBA" id="ARBA00023163"/>
    </source>
</evidence>
<dbReference type="PROSITE" id="PS50977">
    <property type="entry name" value="HTH_TETR_2"/>
    <property type="match status" value="1"/>
</dbReference>
<dbReference type="Pfam" id="PF13977">
    <property type="entry name" value="TetR_C_6"/>
    <property type="match status" value="1"/>
</dbReference>
<dbReference type="PRINTS" id="PR00455">
    <property type="entry name" value="HTHTETR"/>
</dbReference>
<feature type="region of interest" description="Disordered" evidence="6">
    <location>
        <begin position="1"/>
        <end position="22"/>
    </location>
</feature>
<evidence type="ECO:0000313" key="8">
    <source>
        <dbReference type="EMBL" id="TQJ10186.1"/>
    </source>
</evidence>
<dbReference type="OrthoDB" id="7505659at2"/>
<keyword evidence="1" id="KW-0678">Repressor</keyword>
<evidence type="ECO:0000313" key="9">
    <source>
        <dbReference type="Proteomes" id="UP000317893"/>
    </source>
</evidence>